<dbReference type="NCBIfam" id="TIGR00414">
    <property type="entry name" value="serS"/>
    <property type="match status" value="1"/>
</dbReference>
<evidence type="ECO:0000256" key="4">
    <source>
        <dbReference type="ARBA" id="ARBA00022490"/>
    </source>
</evidence>
<evidence type="ECO:0000256" key="12">
    <source>
        <dbReference type="HAMAP-Rule" id="MF_00176"/>
    </source>
</evidence>
<keyword evidence="8 12" id="KW-0648">Protein biosynthesis</keyword>
<comment type="catalytic activity">
    <reaction evidence="10 12">
        <text>tRNA(Sec) + L-serine + ATP = L-seryl-tRNA(Sec) + AMP + diphosphate + H(+)</text>
        <dbReference type="Rhea" id="RHEA:42580"/>
        <dbReference type="Rhea" id="RHEA-COMP:9742"/>
        <dbReference type="Rhea" id="RHEA-COMP:10128"/>
        <dbReference type="ChEBI" id="CHEBI:15378"/>
        <dbReference type="ChEBI" id="CHEBI:30616"/>
        <dbReference type="ChEBI" id="CHEBI:33019"/>
        <dbReference type="ChEBI" id="CHEBI:33384"/>
        <dbReference type="ChEBI" id="CHEBI:78442"/>
        <dbReference type="ChEBI" id="CHEBI:78533"/>
        <dbReference type="ChEBI" id="CHEBI:456215"/>
        <dbReference type="EC" id="6.1.1.11"/>
    </reaction>
</comment>
<comment type="caution">
    <text evidence="15">The sequence shown here is derived from an EMBL/GenBank/DDBJ whole genome shotgun (WGS) entry which is preliminary data.</text>
</comment>
<reference evidence="16" key="1">
    <citation type="journal article" date="2019" name="Int. J. Syst. Evol. Microbiol.">
        <title>The Global Catalogue of Microorganisms (GCM) 10K type strain sequencing project: providing services to taxonomists for standard genome sequencing and annotation.</title>
        <authorList>
            <consortium name="The Broad Institute Genomics Platform"/>
            <consortium name="The Broad Institute Genome Sequencing Center for Infectious Disease"/>
            <person name="Wu L."/>
            <person name="Ma J."/>
        </authorList>
    </citation>
    <scope>NUCLEOTIDE SEQUENCE [LARGE SCALE GENOMIC DNA]</scope>
    <source>
        <strain evidence="16">KCTC 42501</strain>
    </source>
</reference>
<dbReference type="SUPFAM" id="SSF46589">
    <property type="entry name" value="tRNA-binding arm"/>
    <property type="match status" value="1"/>
</dbReference>
<comment type="subunit">
    <text evidence="12">Homodimer. The tRNA molecule binds across the dimer.</text>
</comment>
<dbReference type="PANTHER" id="PTHR43697:SF1">
    <property type="entry name" value="SERINE--TRNA LIGASE"/>
    <property type="match status" value="1"/>
</dbReference>
<dbReference type="InterPro" id="IPR033729">
    <property type="entry name" value="SerRS_core"/>
</dbReference>
<comment type="caution">
    <text evidence="12">Lacks conserved residue(s) required for the propagation of feature annotation.</text>
</comment>
<dbReference type="EMBL" id="JBHRXX010000002">
    <property type="protein sequence ID" value="MFC3682819.1"/>
    <property type="molecule type" value="Genomic_DNA"/>
</dbReference>
<evidence type="ECO:0000256" key="5">
    <source>
        <dbReference type="ARBA" id="ARBA00022598"/>
    </source>
</evidence>
<accession>A0ABV7W063</accession>
<dbReference type="InterPro" id="IPR045864">
    <property type="entry name" value="aa-tRNA-synth_II/BPL/LPL"/>
</dbReference>
<dbReference type="CDD" id="cd00770">
    <property type="entry name" value="SerRS_core"/>
    <property type="match status" value="1"/>
</dbReference>
<feature type="binding site" evidence="12">
    <location>
        <begin position="245"/>
        <end position="247"/>
    </location>
    <ligand>
        <name>L-serine</name>
        <dbReference type="ChEBI" id="CHEBI:33384"/>
    </ligand>
</feature>
<dbReference type="InterPro" id="IPR015866">
    <property type="entry name" value="Ser-tRNA-synth_1_N"/>
</dbReference>
<dbReference type="PIRSF" id="PIRSF001529">
    <property type="entry name" value="Ser-tRNA-synth_IIa"/>
    <property type="match status" value="1"/>
</dbReference>
<feature type="binding site" evidence="12">
    <location>
        <begin position="276"/>
        <end position="278"/>
    </location>
    <ligand>
        <name>ATP</name>
        <dbReference type="ChEBI" id="CHEBI:30616"/>
    </ligand>
</feature>
<feature type="binding site" evidence="12">
    <location>
        <position position="299"/>
    </location>
    <ligand>
        <name>L-serine</name>
        <dbReference type="ChEBI" id="CHEBI:33384"/>
    </ligand>
</feature>
<comment type="domain">
    <text evidence="12">Consists of two distinct domains, a catalytic core and a N-terminal extension that is involved in tRNA binding.</text>
</comment>
<dbReference type="PANTHER" id="PTHR43697">
    <property type="entry name" value="SERYL-TRNA SYNTHETASE"/>
    <property type="match status" value="1"/>
</dbReference>
<evidence type="ECO:0000256" key="9">
    <source>
        <dbReference type="ARBA" id="ARBA00023146"/>
    </source>
</evidence>
<keyword evidence="9 12" id="KW-0030">Aminoacyl-tRNA synthetase</keyword>
<dbReference type="GO" id="GO:0004828">
    <property type="term" value="F:serine-tRNA ligase activity"/>
    <property type="evidence" value="ECO:0007669"/>
    <property type="project" value="UniProtKB-EC"/>
</dbReference>
<sequence length="438" mass="48029">MLDILQLRKDLDAVVARLETRKNPQPYLDVAAYQALETERKALQTRTEALQAQRNSLSKQIGMLKGKGQHAEADAVMAQVGEMKAELEASAARLDVIQGELQNLLLAVPNLPHESVPVGAGEEGNVVVRSWGTPKTFDFPVRDHVDIGEKLGLDFDTGTKLAGSRFTFMRGPIARLHRALAQFMLDTQTQQHGYTECYTPYIVNGETLRGTGQLPKFEGDLFAVKKGGQEGEEMPDTQALYLIPTSEVTLTNVVRDTVLAESDLPIKMTAHTPCFRSEAGSAGRDTRGMIRQHQFDKVEMVQIVHPEKSYEALEEMTGHAEAILRALGLPYRVMSLCTGDMGFGASKTYDLEVWVPAQGTYREISSVSNCEAFQARRLQARFKNAQGKNELVHTLNGSGVAVGRALVAVLENFQNADGSVTVPEVLRPYMGGAERIGG</sequence>
<comment type="function">
    <text evidence="12">Catalyzes the attachment of serine to tRNA(Ser). Is also able to aminoacylate tRNA(Sec) with serine, to form the misacylated tRNA L-seryl-tRNA(Sec), which will be further converted into selenocysteinyl-tRNA(Sec).</text>
</comment>
<keyword evidence="7 12" id="KW-0067">ATP-binding</keyword>
<feature type="binding site" evidence="12">
    <location>
        <position position="398"/>
    </location>
    <ligand>
        <name>L-serine</name>
        <dbReference type="ChEBI" id="CHEBI:33384"/>
    </ligand>
</feature>
<dbReference type="PRINTS" id="PR00981">
    <property type="entry name" value="TRNASYNTHSER"/>
</dbReference>
<dbReference type="Pfam" id="PF02403">
    <property type="entry name" value="Seryl_tRNA_N"/>
    <property type="match status" value="1"/>
</dbReference>
<keyword evidence="5 12" id="KW-0436">Ligase</keyword>
<keyword evidence="13" id="KW-0175">Coiled coil</keyword>
<dbReference type="SUPFAM" id="SSF55681">
    <property type="entry name" value="Class II aaRS and biotin synthetases"/>
    <property type="match status" value="1"/>
</dbReference>
<keyword evidence="6 12" id="KW-0547">Nucleotide-binding</keyword>
<proteinExistence type="inferred from homology"/>
<evidence type="ECO:0000256" key="8">
    <source>
        <dbReference type="ARBA" id="ARBA00022917"/>
    </source>
</evidence>
<dbReference type="Pfam" id="PF00587">
    <property type="entry name" value="tRNA-synt_2b"/>
    <property type="match status" value="1"/>
</dbReference>
<dbReference type="RefSeq" id="WP_382171327.1">
    <property type="nucleotide sequence ID" value="NZ_JBHRXX010000002.1"/>
</dbReference>
<evidence type="ECO:0000256" key="7">
    <source>
        <dbReference type="ARBA" id="ARBA00022840"/>
    </source>
</evidence>
<dbReference type="Gene3D" id="3.30.930.10">
    <property type="entry name" value="Bira Bifunctional Protein, Domain 2"/>
    <property type="match status" value="1"/>
</dbReference>
<dbReference type="InterPro" id="IPR002314">
    <property type="entry name" value="aa-tRNA-synt_IIb"/>
</dbReference>
<dbReference type="PROSITE" id="PS50862">
    <property type="entry name" value="AA_TRNA_LIGASE_II"/>
    <property type="match status" value="1"/>
</dbReference>
<feature type="coiled-coil region" evidence="13">
    <location>
        <begin position="33"/>
        <end position="60"/>
    </location>
</feature>
<evidence type="ECO:0000313" key="15">
    <source>
        <dbReference type="EMBL" id="MFC3682819.1"/>
    </source>
</evidence>
<comment type="catalytic activity">
    <reaction evidence="11 12">
        <text>tRNA(Ser) + L-serine + ATP = L-seryl-tRNA(Ser) + AMP + diphosphate + H(+)</text>
        <dbReference type="Rhea" id="RHEA:12292"/>
        <dbReference type="Rhea" id="RHEA-COMP:9669"/>
        <dbReference type="Rhea" id="RHEA-COMP:9703"/>
        <dbReference type="ChEBI" id="CHEBI:15378"/>
        <dbReference type="ChEBI" id="CHEBI:30616"/>
        <dbReference type="ChEBI" id="CHEBI:33019"/>
        <dbReference type="ChEBI" id="CHEBI:33384"/>
        <dbReference type="ChEBI" id="CHEBI:78442"/>
        <dbReference type="ChEBI" id="CHEBI:78533"/>
        <dbReference type="ChEBI" id="CHEBI:456215"/>
        <dbReference type="EC" id="6.1.1.11"/>
    </reaction>
</comment>
<name>A0ABV7W063_9BURK</name>
<dbReference type="EC" id="6.1.1.11" evidence="12"/>
<comment type="similarity">
    <text evidence="3 12">Belongs to the class-II aminoacyl-tRNA synthetase family. Type-1 seryl-tRNA synthetase subfamily.</text>
</comment>
<evidence type="ECO:0000256" key="2">
    <source>
        <dbReference type="ARBA" id="ARBA00005045"/>
    </source>
</evidence>
<evidence type="ECO:0000256" key="13">
    <source>
        <dbReference type="SAM" id="Coils"/>
    </source>
</evidence>
<keyword evidence="16" id="KW-1185">Reference proteome</keyword>
<protein>
    <recommendedName>
        <fullName evidence="12">Serine--tRNA ligase</fullName>
        <ecNumber evidence="12">6.1.1.11</ecNumber>
    </recommendedName>
    <alternativeName>
        <fullName evidence="12">Seryl-tRNA synthetase</fullName>
        <shortName evidence="12">SerRS</shortName>
    </alternativeName>
    <alternativeName>
        <fullName evidence="12">Seryl-tRNA(Ser/Sec) synthetase</fullName>
    </alternativeName>
</protein>
<feature type="binding site" evidence="12">
    <location>
        <begin position="363"/>
        <end position="366"/>
    </location>
    <ligand>
        <name>ATP</name>
        <dbReference type="ChEBI" id="CHEBI:30616"/>
    </ligand>
</feature>
<dbReference type="Proteomes" id="UP001595729">
    <property type="component" value="Unassembled WGS sequence"/>
</dbReference>
<dbReference type="InterPro" id="IPR006195">
    <property type="entry name" value="aa-tRNA-synth_II"/>
</dbReference>
<organism evidence="15 16">
    <name type="scientific">Hydrogenophaga luteola</name>
    <dbReference type="NCBI Taxonomy" id="1591122"/>
    <lineage>
        <taxon>Bacteria</taxon>
        <taxon>Pseudomonadati</taxon>
        <taxon>Pseudomonadota</taxon>
        <taxon>Betaproteobacteria</taxon>
        <taxon>Burkholderiales</taxon>
        <taxon>Comamonadaceae</taxon>
        <taxon>Hydrogenophaga</taxon>
    </lineage>
</organism>
<dbReference type="InterPro" id="IPR010978">
    <property type="entry name" value="tRNA-bd_arm"/>
</dbReference>
<comment type="subcellular location">
    <subcellularLocation>
        <location evidence="1 12">Cytoplasm</location>
    </subcellularLocation>
</comment>
<evidence type="ECO:0000256" key="11">
    <source>
        <dbReference type="ARBA" id="ARBA00048823"/>
    </source>
</evidence>
<dbReference type="HAMAP" id="MF_00176">
    <property type="entry name" value="Ser_tRNA_synth_type1"/>
    <property type="match status" value="1"/>
</dbReference>
<dbReference type="InterPro" id="IPR002317">
    <property type="entry name" value="Ser-tRNA-ligase_type_1"/>
</dbReference>
<comment type="pathway">
    <text evidence="2 12">Aminoacyl-tRNA biosynthesis; selenocysteinyl-tRNA(Sec) biosynthesis; L-seryl-tRNA(Sec) from L-serine and tRNA(Sec): step 1/1.</text>
</comment>
<evidence type="ECO:0000256" key="1">
    <source>
        <dbReference type="ARBA" id="ARBA00004496"/>
    </source>
</evidence>
<dbReference type="InterPro" id="IPR042103">
    <property type="entry name" value="SerRS_1_N_sf"/>
</dbReference>
<evidence type="ECO:0000256" key="6">
    <source>
        <dbReference type="ARBA" id="ARBA00022741"/>
    </source>
</evidence>
<evidence type="ECO:0000313" key="16">
    <source>
        <dbReference type="Proteomes" id="UP001595729"/>
    </source>
</evidence>
<evidence type="ECO:0000256" key="3">
    <source>
        <dbReference type="ARBA" id="ARBA00010728"/>
    </source>
</evidence>
<keyword evidence="4 12" id="KW-0963">Cytoplasm</keyword>
<dbReference type="Gene3D" id="1.10.287.40">
    <property type="entry name" value="Serine-tRNA synthetase, tRNA binding domain"/>
    <property type="match status" value="1"/>
</dbReference>
<gene>
    <name evidence="12 15" type="primary">serS</name>
    <name evidence="15" type="ORF">ACFOPI_04395</name>
</gene>
<feature type="domain" description="Aminoacyl-transfer RNA synthetases class-II family profile" evidence="14">
    <location>
        <begin position="143"/>
        <end position="423"/>
    </location>
</feature>
<evidence type="ECO:0000259" key="14">
    <source>
        <dbReference type="PROSITE" id="PS50862"/>
    </source>
</evidence>
<evidence type="ECO:0000256" key="10">
    <source>
        <dbReference type="ARBA" id="ARBA00047929"/>
    </source>
</evidence>